<sequence length="80" mass="8816">MDYGTIVAIALTAFLLYFSLDFSKPYGATFNRAALHPAARFAAALALLYVAQEHQLLASVLFVIIFFWIADVNLLASHPL</sequence>
<dbReference type="AlphaFoldDB" id="A0A6C0LN55"/>
<keyword evidence="1" id="KW-1133">Transmembrane helix</keyword>
<keyword evidence="1" id="KW-0812">Transmembrane</keyword>
<proteinExistence type="predicted"/>
<evidence type="ECO:0000256" key="1">
    <source>
        <dbReference type="SAM" id="Phobius"/>
    </source>
</evidence>
<protein>
    <submittedName>
        <fullName evidence="2">Uncharacterized protein</fullName>
    </submittedName>
</protein>
<reference evidence="2" key="1">
    <citation type="journal article" date="2020" name="Nature">
        <title>Giant virus diversity and host interactions through global metagenomics.</title>
        <authorList>
            <person name="Schulz F."/>
            <person name="Roux S."/>
            <person name="Paez-Espino D."/>
            <person name="Jungbluth S."/>
            <person name="Walsh D.A."/>
            <person name="Denef V.J."/>
            <person name="McMahon K.D."/>
            <person name="Konstantinidis K.T."/>
            <person name="Eloe-Fadrosh E.A."/>
            <person name="Kyrpides N.C."/>
            <person name="Woyke T."/>
        </authorList>
    </citation>
    <scope>NUCLEOTIDE SEQUENCE</scope>
    <source>
        <strain evidence="2">GVMAG-M-3300027963-41</strain>
    </source>
</reference>
<feature type="transmembrane region" description="Helical" evidence="1">
    <location>
        <begin position="6"/>
        <end position="22"/>
    </location>
</feature>
<feature type="transmembrane region" description="Helical" evidence="1">
    <location>
        <begin position="57"/>
        <end position="76"/>
    </location>
</feature>
<dbReference type="EMBL" id="MN740534">
    <property type="protein sequence ID" value="QHU31987.1"/>
    <property type="molecule type" value="Genomic_DNA"/>
</dbReference>
<organism evidence="2">
    <name type="scientific">viral metagenome</name>
    <dbReference type="NCBI Taxonomy" id="1070528"/>
    <lineage>
        <taxon>unclassified sequences</taxon>
        <taxon>metagenomes</taxon>
        <taxon>organismal metagenomes</taxon>
    </lineage>
</organism>
<keyword evidence="1" id="KW-0472">Membrane</keyword>
<evidence type="ECO:0000313" key="2">
    <source>
        <dbReference type="EMBL" id="QHU31987.1"/>
    </source>
</evidence>
<name>A0A6C0LN55_9ZZZZ</name>
<accession>A0A6C0LN55</accession>